<keyword evidence="2 5" id="KW-0547">Nucleotide-binding</keyword>
<dbReference type="InterPro" id="IPR000719">
    <property type="entry name" value="Prot_kinase_dom"/>
</dbReference>
<feature type="transmembrane region" description="Helical" evidence="6">
    <location>
        <begin position="341"/>
        <end position="365"/>
    </location>
</feature>
<keyword evidence="6" id="KW-0472">Membrane</keyword>
<feature type="binding site" evidence="5">
    <location>
        <position position="51"/>
    </location>
    <ligand>
        <name>ATP</name>
        <dbReference type="ChEBI" id="CHEBI:30616"/>
    </ligand>
</feature>
<keyword evidence="1" id="KW-0808">Transferase</keyword>
<dbReference type="STRING" id="927083.DB32_000473"/>
<evidence type="ECO:0000256" key="2">
    <source>
        <dbReference type="ARBA" id="ARBA00022741"/>
    </source>
</evidence>
<dbReference type="EMBL" id="CP011125">
    <property type="protein sequence ID" value="AKF03324.1"/>
    <property type="molecule type" value="Genomic_DNA"/>
</dbReference>
<dbReference type="KEGG" id="samy:DB32_000473"/>
<evidence type="ECO:0000259" key="7">
    <source>
        <dbReference type="PROSITE" id="PS50011"/>
    </source>
</evidence>
<dbReference type="PANTHER" id="PTHR43289:SF6">
    <property type="entry name" value="SERINE_THREONINE-PROTEIN KINASE NEKL-3"/>
    <property type="match status" value="1"/>
</dbReference>
<keyword evidence="6" id="KW-0812">Transmembrane</keyword>
<keyword evidence="6" id="KW-1133">Transmembrane helix</keyword>
<accession>A0A0F6SDE9</accession>
<evidence type="ECO:0000256" key="3">
    <source>
        <dbReference type="ARBA" id="ARBA00022777"/>
    </source>
</evidence>
<evidence type="ECO:0000256" key="1">
    <source>
        <dbReference type="ARBA" id="ARBA00022679"/>
    </source>
</evidence>
<dbReference type="SUPFAM" id="SSF56112">
    <property type="entry name" value="Protein kinase-like (PK-like)"/>
    <property type="match status" value="1"/>
</dbReference>
<dbReference type="PROSITE" id="PS00108">
    <property type="entry name" value="PROTEIN_KINASE_ST"/>
    <property type="match status" value="1"/>
</dbReference>
<organism evidence="8 9">
    <name type="scientific">Sandaracinus amylolyticus</name>
    <dbReference type="NCBI Taxonomy" id="927083"/>
    <lineage>
        <taxon>Bacteria</taxon>
        <taxon>Pseudomonadati</taxon>
        <taxon>Myxococcota</taxon>
        <taxon>Polyangia</taxon>
        <taxon>Polyangiales</taxon>
        <taxon>Sandaracinaceae</taxon>
        <taxon>Sandaracinus</taxon>
    </lineage>
</organism>
<name>A0A0F6SDE9_9BACT</name>
<dbReference type="CDD" id="cd14014">
    <property type="entry name" value="STKc_PknB_like"/>
    <property type="match status" value="1"/>
</dbReference>
<dbReference type="PROSITE" id="PS50011">
    <property type="entry name" value="PROTEIN_KINASE_DOM"/>
    <property type="match status" value="1"/>
</dbReference>
<dbReference type="InterPro" id="IPR011009">
    <property type="entry name" value="Kinase-like_dom_sf"/>
</dbReference>
<dbReference type="InterPro" id="IPR008271">
    <property type="entry name" value="Ser/Thr_kinase_AS"/>
</dbReference>
<dbReference type="Pfam" id="PF00069">
    <property type="entry name" value="Pkinase"/>
    <property type="match status" value="1"/>
</dbReference>
<dbReference type="InterPro" id="IPR017441">
    <property type="entry name" value="Protein_kinase_ATP_BS"/>
</dbReference>
<keyword evidence="4 5" id="KW-0067">ATP-binding</keyword>
<dbReference type="OrthoDB" id="9788659at2"/>
<evidence type="ECO:0000313" key="8">
    <source>
        <dbReference type="EMBL" id="AKF03324.1"/>
    </source>
</evidence>
<evidence type="ECO:0000256" key="6">
    <source>
        <dbReference type="SAM" id="Phobius"/>
    </source>
</evidence>
<dbReference type="Proteomes" id="UP000034883">
    <property type="component" value="Chromosome"/>
</dbReference>
<evidence type="ECO:0000313" key="9">
    <source>
        <dbReference type="Proteomes" id="UP000034883"/>
    </source>
</evidence>
<keyword evidence="8" id="KW-0723">Serine/threonine-protein kinase</keyword>
<gene>
    <name evidence="8" type="ORF">DB32_000473</name>
</gene>
<dbReference type="PANTHER" id="PTHR43289">
    <property type="entry name" value="MITOGEN-ACTIVATED PROTEIN KINASE KINASE KINASE 20-RELATED"/>
    <property type="match status" value="1"/>
</dbReference>
<keyword evidence="3 8" id="KW-0418">Kinase</keyword>
<dbReference type="Gene3D" id="1.10.510.10">
    <property type="entry name" value="Transferase(Phosphotransferase) domain 1"/>
    <property type="match status" value="1"/>
</dbReference>
<dbReference type="GO" id="GO:0005524">
    <property type="term" value="F:ATP binding"/>
    <property type="evidence" value="ECO:0007669"/>
    <property type="project" value="UniProtKB-UniRule"/>
</dbReference>
<evidence type="ECO:0000256" key="5">
    <source>
        <dbReference type="PROSITE-ProRule" id="PRU10141"/>
    </source>
</evidence>
<keyword evidence="9" id="KW-1185">Reference proteome</keyword>
<dbReference type="SMART" id="SM00220">
    <property type="entry name" value="S_TKc"/>
    <property type="match status" value="1"/>
</dbReference>
<dbReference type="Gene3D" id="3.30.200.20">
    <property type="entry name" value="Phosphorylase Kinase, domain 1"/>
    <property type="match status" value="1"/>
</dbReference>
<sequence length="366" mass="39713">MNATAPSASKPDPMVGQIVAGKYRLDAKLGAGAMGTVYRATDARGALCAVKILQDEIADDETRERFRREAEALFELKHPNILEVRDYGVWAPPGVDAQRSTPYLVMELLQGRTLEEMVVEHTPDPQTGLELGKQVLRGLAHAHKAGVLHRDLKTENVFVTWDGQHWVAKLLDFGLVKFTDDKKWGPAKKLTMQGAVFGSPAYMSPEQATGTPVDARSDVYSFGIMLFEMLTGSWPFEVESQHEMLKAHLLEPVPPLSTKREGLTVLPALEQIVQRALAKKPSDRFANAPEMLAALEALPTPAAWISGLTHVPPQPIAPPPAMHAPAMDHAHEADASPTKSLAILGIAAGVGVLVLLVLVAAFFALR</sequence>
<dbReference type="GO" id="GO:0004674">
    <property type="term" value="F:protein serine/threonine kinase activity"/>
    <property type="evidence" value="ECO:0007669"/>
    <property type="project" value="UniProtKB-KW"/>
</dbReference>
<dbReference type="RefSeq" id="WP_053230775.1">
    <property type="nucleotide sequence ID" value="NZ_CP011125.1"/>
</dbReference>
<evidence type="ECO:0000256" key="4">
    <source>
        <dbReference type="ARBA" id="ARBA00022840"/>
    </source>
</evidence>
<protein>
    <submittedName>
        <fullName evidence="8">Serine/threonine protein kinase</fullName>
    </submittedName>
</protein>
<reference evidence="8 9" key="1">
    <citation type="submission" date="2015-03" db="EMBL/GenBank/DDBJ databases">
        <title>Genome assembly of Sandaracinus amylolyticus DSM 53668.</title>
        <authorList>
            <person name="Sharma G."/>
            <person name="Subramanian S."/>
        </authorList>
    </citation>
    <scope>NUCLEOTIDE SEQUENCE [LARGE SCALE GENOMIC DNA]</scope>
    <source>
        <strain evidence="8 9">DSM 53668</strain>
    </source>
</reference>
<feature type="domain" description="Protein kinase" evidence="7">
    <location>
        <begin position="23"/>
        <end position="305"/>
    </location>
</feature>
<dbReference type="AlphaFoldDB" id="A0A0F6SDE9"/>
<dbReference type="PROSITE" id="PS00107">
    <property type="entry name" value="PROTEIN_KINASE_ATP"/>
    <property type="match status" value="1"/>
</dbReference>
<proteinExistence type="predicted"/>